<dbReference type="AlphaFoldDB" id="A0A1B7HND8"/>
<dbReference type="Proteomes" id="UP000078504">
    <property type="component" value="Unassembled WGS sequence"/>
</dbReference>
<dbReference type="GO" id="GO:0005198">
    <property type="term" value="F:structural molecule activity"/>
    <property type="evidence" value="ECO:0007669"/>
    <property type="project" value="InterPro"/>
</dbReference>
<dbReference type="NCBIfam" id="TIGR01539">
    <property type="entry name" value="portal_lambda"/>
    <property type="match status" value="1"/>
</dbReference>
<name>A0A1B7HND8_9ENTR</name>
<proteinExistence type="predicted"/>
<gene>
    <name evidence="1" type="ORF">M977_04317</name>
</gene>
<dbReference type="PATRIC" id="fig|1354253.4.peg.4430"/>
<evidence type="ECO:0000313" key="1">
    <source>
        <dbReference type="EMBL" id="OAT17071.1"/>
    </source>
</evidence>
<accession>A0A1B7HND8</accession>
<evidence type="ECO:0000313" key="2">
    <source>
        <dbReference type="Proteomes" id="UP000078504"/>
    </source>
</evidence>
<dbReference type="EMBL" id="LXEP01000044">
    <property type="protein sequence ID" value="OAT17071.1"/>
    <property type="molecule type" value="Genomic_DNA"/>
</dbReference>
<protein>
    <submittedName>
        <fullName evidence="1">Phage portal protein</fullName>
    </submittedName>
</protein>
<dbReference type="InterPro" id="IPR006429">
    <property type="entry name" value="Phage_lambda_portal"/>
</dbReference>
<dbReference type="Pfam" id="PF05136">
    <property type="entry name" value="Phage_portal_2"/>
    <property type="match status" value="1"/>
</dbReference>
<sequence>MKFLRSIKSVFTRSKTTVVNTYRNQTHRFRKSPVQTKLNYEVNERSLGLVDMNDRLDATHKPKFQGSINRQIRTQHSRLLDICRDLSLNSPYGARYCQMSVDNIIGTGLYPRTQMTLPNGKLDKRTNLIIDKMFYRWAENKSRFSLNGQFDFYQFCQMVERQRETDGEVFVIIHKEDSDVKLEMVTADRCDITHEMRIDENTVIKNGITYDERTMKPLSYWFKKIDLFSESDTGTLEEYDADEVIHYFDAKQCDQRRGFSDFIPVIQTVAQLDSYVQISLIQARVTASSMGFITQADKSNGLDDEDDEDQPDVMAEFSPGTINMLNPGQDIKSIQSNTQANEFASWMDKIETTIAMGLGCFKQALTGDISGVNYSSSRFGDLMQQNRYQALQRHLINTVLIRVYREFLQNLVDEELIELNVIRAMHETDWIKPQARSVDPEKDIKAKVLEIDNGLVSRREVIESLGRDPDKVELKIKEDNFKKAPETSAINTPVMET</sequence>
<dbReference type="GO" id="GO:0019068">
    <property type="term" value="P:virion assembly"/>
    <property type="evidence" value="ECO:0007669"/>
    <property type="project" value="InterPro"/>
</dbReference>
<reference evidence="1 2" key="1">
    <citation type="submission" date="2016-04" db="EMBL/GenBank/DDBJ databases">
        <title>ATOL: Assembling a taxonomically balanced genome-scale reconstruction of the evolutionary history of the Enterobacteriaceae.</title>
        <authorList>
            <person name="Plunkett G.III."/>
            <person name="Neeno-Eckwall E.C."/>
            <person name="Glasner J.D."/>
            <person name="Perna N.T."/>
        </authorList>
    </citation>
    <scope>NUCLEOTIDE SEQUENCE [LARGE SCALE GENOMIC DNA]</scope>
    <source>
        <strain evidence="1 2">ATCC 51604</strain>
    </source>
</reference>
<comment type="caution">
    <text evidence="1">The sequence shown here is derived from an EMBL/GenBank/DDBJ whole genome shotgun (WGS) entry which is preliminary data.</text>
</comment>
<organism evidence="1 2">
    <name type="scientific">Buttiauxella gaviniae ATCC 51604</name>
    <dbReference type="NCBI Taxonomy" id="1354253"/>
    <lineage>
        <taxon>Bacteria</taxon>
        <taxon>Pseudomonadati</taxon>
        <taxon>Pseudomonadota</taxon>
        <taxon>Gammaproteobacteria</taxon>
        <taxon>Enterobacterales</taxon>
        <taxon>Enterobacteriaceae</taxon>
        <taxon>Buttiauxella</taxon>
    </lineage>
</organism>
<dbReference type="RefSeq" id="WP_064518804.1">
    <property type="nucleotide sequence ID" value="NZ_LXEP01000044.1"/>
</dbReference>